<accession>A0A0C3QI64</accession>
<evidence type="ECO:0000256" key="1">
    <source>
        <dbReference type="SAM" id="MobiDB-lite"/>
    </source>
</evidence>
<evidence type="ECO:0000313" key="3">
    <source>
        <dbReference type="Proteomes" id="UP000054248"/>
    </source>
</evidence>
<feature type="region of interest" description="Disordered" evidence="1">
    <location>
        <begin position="84"/>
        <end position="137"/>
    </location>
</feature>
<feature type="compositionally biased region" description="Low complexity" evidence="1">
    <location>
        <begin position="116"/>
        <end position="131"/>
    </location>
</feature>
<protein>
    <submittedName>
        <fullName evidence="2">Uncharacterized protein</fullName>
    </submittedName>
</protein>
<dbReference type="Proteomes" id="UP000054248">
    <property type="component" value="Unassembled WGS sequence"/>
</dbReference>
<feature type="region of interest" description="Disordered" evidence="1">
    <location>
        <begin position="1"/>
        <end position="22"/>
    </location>
</feature>
<evidence type="ECO:0000313" key="2">
    <source>
        <dbReference type="EMBL" id="KIO31690.1"/>
    </source>
</evidence>
<reference evidence="2 3" key="1">
    <citation type="submission" date="2014-04" db="EMBL/GenBank/DDBJ databases">
        <authorList>
            <consortium name="DOE Joint Genome Institute"/>
            <person name="Kuo A."/>
            <person name="Girlanda M."/>
            <person name="Perotto S."/>
            <person name="Kohler A."/>
            <person name="Nagy L.G."/>
            <person name="Floudas D."/>
            <person name="Copeland A."/>
            <person name="Barry K.W."/>
            <person name="Cichocki N."/>
            <person name="Veneault-Fourrey C."/>
            <person name="LaButti K."/>
            <person name="Lindquist E.A."/>
            <person name="Lipzen A."/>
            <person name="Lundell T."/>
            <person name="Morin E."/>
            <person name="Murat C."/>
            <person name="Sun H."/>
            <person name="Tunlid A."/>
            <person name="Henrissat B."/>
            <person name="Grigoriev I.V."/>
            <person name="Hibbett D.S."/>
            <person name="Martin F."/>
            <person name="Nordberg H.P."/>
            <person name="Cantor M.N."/>
            <person name="Hua S.X."/>
        </authorList>
    </citation>
    <scope>NUCLEOTIDE SEQUENCE [LARGE SCALE GENOMIC DNA]</scope>
    <source>
        <strain evidence="2 3">MUT 4182</strain>
    </source>
</reference>
<proteinExistence type="predicted"/>
<name>A0A0C3QI64_9AGAM</name>
<feature type="non-terminal residue" evidence="2">
    <location>
        <position position="230"/>
    </location>
</feature>
<dbReference type="HOGENOM" id="CLU_1207360_0_0_1"/>
<reference evidence="3" key="2">
    <citation type="submission" date="2015-01" db="EMBL/GenBank/DDBJ databases">
        <title>Evolutionary Origins and Diversification of the Mycorrhizal Mutualists.</title>
        <authorList>
            <consortium name="DOE Joint Genome Institute"/>
            <consortium name="Mycorrhizal Genomics Consortium"/>
            <person name="Kohler A."/>
            <person name="Kuo A."/>
            <person name="Nagy L.G."/>
            <person name="Floudas D."/>
            <person name="Copeland A."/>
            <person name="Barry K.W."/>
            <person name="Cichocki N."/>
            <person name="Veneault-Fourrey C."/>
            <person name="LaButti K."/>
            <person name="Lindquist E.A."/>
            <person name="Lipzen A."/>
            <person name="Lundell T."/>
            <person name="Morin E."/>
            <person name="Murat C."/>
            <person name="Riley R."/>
            <person name="Ohm R."/>
            <person name="Sun H."/>
            <person name="Tunlid A."/>
            <person name="Henrissat B."/>
            <person name="Grigoriev I.V."/>
            <person name="Hibbett D.S."/>
            <person name="Martin F."/>
        </authorList>
    </citation>
    <scope>NUCLEOTIDE SEQUENCE [LARGE SCALE GENOMIC DNA]</scope>
    <source>
        <strain evidence="3">MUT 4182</strain>
    </source>
</reference>
<organism evidence="2 3">
    <name type="scientific">Tulasnella calospora MUT 4182</name>
    <dbReference type="NCBI Taxonomy" id="1051891"/>
    <lineage>
        <taxon>Eukaryota</taxon>
        <taxon>Fungi</taxon>
        <taxon>Dikarya</taxon>
        <taxon>Basidiomycota</taxon>
        <taxon>Agaricomycotina</taxon>
        <taxon>Agaricomycetes</taxon>
        <taxon>Cantharellales</taxon>
        <taxon>Tulasnellaceae</taxon>
        <taxon>Tulasnella</taxon>
    </lineage>
</organism>
<dbReference type="AlphaFoldDB" id="A0A0C3QI64"/>
<gene>
    <name evidence="2" type="ORF">M407DRAFT_241752</name>
</gene>
<keyword evidence="3" id="KW-1185">Reference proteome</keyword>
<sequence>MSGRSGHDEDDEDADASSSPTLWTVTVAHVIRKLEPSSSLLEFELQERGFSVRAVTESSNPSIFGPTAAADAQPFLEIVIRPRHTDNDNDQTPRPPLHATPAHHHGSDSPLPPSSPSSLSSDLPPWATSSSSHHRRRTQYHNPLFTILKHLVIQSSRLQLANNPIDEECVDEEHNAGRVLHVPARLKYKDGKEPSWGEDFLSMLRMVVAAPVGGEGLEGEEKGQGEEVES</sequence>
<dbReference type="EMBL" id="KN822961">
    <property type="protein sequence ID" value="KIO31690.1"/>
    <property type="molecule type" value="Genomic_DNA"/>
</dbReference>